<accession>A0A4Z1BWL8</accession>
<dbReference type="OrthoDB" id="3774064at2"/>
<comment type="caution">
    <text evidence="2">The sequence shown here is derived from an EMBL/GenBank/DDBJ whole genome shotgun (WGS) entry which is preliminary data.</text>
</comment>
<dbReference type="EMBL" id="SRRO01000001">
    <property type="protein sequence ID" value="TGN65721.1"/>
    <property type="molecule type" value="Genomic_DNA"/>
</dbReference>
<protein>
    <recommendedName>
        <fullName evidence="1">GerMN domain-containing protein</fullName>
    </recommendedName>
</protein>
<gene>
    <name evidence="2" type="ORF">EXE59_18485</name>
</gene>
<evidence type="ECO:0000313" key="2">
    <source>
        <dbReference type="EMBL" id="TGN65721.1"/>
    </source>
</evidence>
<keyword evidence="3" id="KW-1185">Reference proteome</keyword>
<proteinExistence type="predicted"/>
<dbReference type="Pfam" id="PF10646">
    <property type="entry name" value="Germane"/>
    <property type="match status" value="1"/>
</dbReference>
<dbReference type="InterPro" id="IPR019606">
    <property type="entry name" value="GerMN"/>
</dbReference>
<name>A0A4Z1BWL8_9ACTN</name>
<organism evidence="2 3">
    <name type="scientific">Nocardioides eburneiflavus</name>
    <dbReference type="NCBI Taxonomy" id="2518372"/>
    <lineage>
        <taxon>Bacteria</taxon>
        <taxon>Bacillati</taxon>
        <taxon>Actinomycetota</taxon>
        <taxon>Actinomycetes</taxon>
        <taxon>Propionibacteriales</taxon>
        <taxon>Nocardioidaceae</taxon>
        <taxon>Nocardioides</taxon>
    </lineage>
</organism>
<dbReference type="RefSeq" id="WP_135840214.1">
    <property type="nucleotide sequence ID" value="NZ_SRRO01000001.1"/>
</dbReference>
<reference evidence="2 3" key="1">
    <citation type="submission" date="2019-04" db="EMBL/GenBank/DDBJ databases">
        <title>Three New Species of Nocardioides, Nocardioides euryhalodurans sp. nov., Nocardioides seonyuensis sp. nov. and Nocardioides eburneoflavus sp. nov. Isolated from Soil.</title>
        <authorList>
            <person name="Roh S.G."/>
            <person name="Lee C."/>
            <person name="Kim M.-K."/>
            <person name="Kim S.B."/>
        </authorList>
    </citation>
    <scope>NUCLEOTIDE SEQUENCE [LARGE SCALE GENOMIC DNA]</scope>
    <source>
        <strain evidence="2 3">MMS17-SY213</strain>
    </source>
</reference>
<dbReference type="Proteomes" id="UP000297496">
    <property type="component" value="Unassembled WGS sequence"/>
</dbReference>
<evidence type="ECO:0000259" key="1">
    <source>
        <dbReference type="Pfam" id="PF10646"/>
    </source>
</evidence>
<sequence length="217" mass="22631">MTNRRRRGWRLAVAVTVAGVTVSGCGLPNGGATRVDDEDVPYRLLAPTHRSAESPSPRGSPRPSGALVFWVDADDRLVPSEASTSCDEPAAAQVAYLLDLLSSGPTGEVRTEGWSSAWVPPADLSLDAIEGSTAVISVDATTQTSADRLPLAIGQVTLSVTTSADVSEVRFTDGEQEPLAVPLPGGAFTDAPVRRTDYARLAGGADGERSESWLGCP</sequence>
<dbReference type="AlphaFoldDB" id="A0A4Z1BWL8"/>
<dbReference type="PROSITE" id="PS51257">
    <property type="entry name" value="PROKAR_LIPOPROTEIN"/>
    <property type="match status" value="1"/>
</dbReference>
<evidence type="ECO:0000313" key="3">
    <source>
        <dbReference type="Proteomes" id="UP000297496"/>
    </source>
</evidence>
<feature type="domain" description="GerMN" evidence="1">
    <location>
        <begin position="68"/>
        <end position="172"/>
    </location>
</feature>